<dbReference type="PIRSF" id="PIRSF005690">
    <property type="entry name" value="GerBA"/>
    <property type="match status" value="1"/>
</dbReference>
<keyword evidence="2 3" id="KW-0472">Membrane</keyword>
<comment type="similarity">
    <text evidence="1">Belongs to the GerABKA family.</text>
</comment>
<organism evidence="4 5">
    <name type="scientific">Paenibacillus aestuarii</name>
    <dbReference type="NCBI Taxonomy" id="516965"/>
    <lineage>
        <taxon>Bacteria</taxon>
        <taxon>Bacillati</taxon>
        <taxon>Bacillota</taxon>
        <taxon>Bacilli</taxon>
        <taxon>Bacillales</taxon>
        <taxon>Paenibacillaceae</taxon>
        <taxon>Paenibacillus</taxon>
    </lineage>
</organism>
<dbReference type="Proteomes" id="UP001596044">
    <property type="component" value="Unassembled WGS sequence"/>
</dbReference>
<evidence type="ECO:0000256" key="2">
    <source>
        <dbReference type="ARBA" id="ARBA00023136"/>
    </source>
</evidence>
<comment type="caution">
    <text evidence="4">The sequence shown here is derived from an EMBL/GenBank/DDBJ whole genome shotgun (WGS) entry which is preliminary data.</text>
</comment>
<protein>
    <submittedName>
        <fullName evidence="4">Spore germination protein</fullName>
    </submittedName>
</protein>
<reference evidence="5" key="1">
    <citation type="journal article" date="2019" name="Int. J. Syst. Evol. Microbiol.">
        <title>The Global Catalogue of Microorganisms (GCM) 10K type strain sequencing project: providing services to taxonomists for standard genome sequencing and annotation.</title>
        <authorList>
            <consortium name="The Broad Institute Genomics Platform"/>
            <consortium name="The Broad Institute Genome Sequencing Center for Infectious Disease"/>
            <person name="Wu L."/>
            <person name="Ma J."/>
        </authorList>
    </citation>
    <scope>NUCLEOTIDE SEQUENCE [LARGE SCALE GENOMIC DNA]</scope>
    <source>
        <strain evidence="5">KACC 11904</strain>
    </source>
</reference>
<feature type="transmembrane region" description="Helical" evidence="3">
    <location>
        <begin position="278"/>
        <end position="300"/>
    </location>
</feature>
<dbReference type="InterPro" id="IPR050768">
    <property type="entry name" value="UPF0353/GerABKA_families"/>
</dbReference>
<proteinExistence type="inferred from homology"/>
<accession>A0ABW0K3S7</accession>
<gene>
    <name evidence="4" type="ORF">ACFPOG_04185</name>
</gene>
<dbReference type="InterPro" id="IPR004995">
    <property type="entry name" value="Spore_Ger"/>
</dbReference>
<dbReference type="Pfam" id="PF03323">
    <property type="entry name" value="GerA"/>
    <property type="match status" value="1"/>
</dbReference>
<dbReference type="RefSeq" id="WP_377523662.1">
    <property type="nucleotide sequence ID" value="NZ_JBHSMJ010000007.1"/>
</dbReference>
<dbReference type="EMBL" id="JBHSMJ010000007">
    <property type="protein sequence ID" value="MFC5447442.1"/>
    <property type="molecule type" value="Genomic_DNA"/>
</dbReference>
<evidence type="ECO:0000313" key="5">
    <source>
        <dbReference type="Proteomes" id="UP001596044"/>
    </source>
</evidence>
<feature type="transmembrane region" description="Helical" evidence="3">
    <location>
        <begin position="406"/>
        <end position="429"/>
    </location>
</feature>
<sequence length="491" mass="55312">MRKMENIRVALKAASKSDDFIQSDITIRHTLFHMSFYNSIINHEMLHRDLFTVIQLSHAAIHDLNDLKNVIPIEGIKFSSNLSEISLSLLQGFIYIQLDTDLNEGLLINVSDPEKGYRINNLSENEYSVIGPMVAFVEDLDTNLNLLRKEIISEKLVFEEQTKGSISKTRVVIAYMEGIANPQLLNTVRQRLRDLDFDVIFDSSTLSQIIADISNTPFPLFLSTERVDRVKFEMICGHVAVLSSGSPYVITGPTTFFDFFNSPEDYYLPWVLGSFFRIIRYMGVAFSIFASSIYVSVMTYHYTIVPRALLGPIIESRSNVPFPPFLEVLLMEITVELLREAGARLPTKVGQTLGIVGGVVLGQAAVQAGLTSNNLIIIVSLSALASFATPIFKMSNTIRFLRYPMILLAGAWGGMGMMVGVMFLLGHLLRLTSFGTPYLVPVFPFRYKGLKESIRAPYSATWNRPSFLRPLNLRRYTVQKHKDIGDDYSNE</sequence>
<keyword evidence="3" id="KW-1133">Transmembrane helix</keyword>
<dbReference type="PANTHER" id="PTHR22550:SF5">
    <property type="entry name" value="LEUCINE ZIPPER PROTEIN 4"/>
    <property type="match status" value="1"/>
</dbReference>
<evidence type="ECO:0000313" key="4">
    <source>
        <dbReference type="EMBL" id="MFC5447442.1"/>
    </source>
</evidence>
<dbReference type="PANTHER" id="PTHR22550">
    <property type="entry name" value="SPORE GERMINATION PROTEIN"/>
    <property type="match status" value="1"/>
</dbReference>
<keyword evidence="5" id="KW-1185">Reference proteome</keyword>
<keyword evidence="3" id="KW-0812">Transmembrane</keyword>
<evidence type="ECO:0000256" key="3">
    <source>
        <dbReference type="SAM" id="Phobius"/>
    </source>
</evidence>
<name>A0ABW0K3S7_9BACL</name>
<feature type="transmembrane region" description="Helical" evidence="3">
    <location>
        <begin position="375"/>
        <end position="394"/>
    </location>
</feature>
<evidence type="ECO:0000256" key="1">
    <source>
        <dbReference type="ARBA" id="ARBA00005278"/>
    </source>
</evidence>